<dbReference type="SUPFAM" id="SSF57997">
    <property type="entry name" value="Tropomyosin"/>
    <property type="match status" value="1"/>
</dbReference>
<keyword evidence="1" id="KW-0175">Coiled coil</keyword>
<evidence type="ECO:0000313" key="2">
    <source>
        <dbReference type="EMBL" id="KAJ7384381.1"/>
    </source>
</evidence>
<sequence>MSEDHLRQIEHRGRATAILSVVQDASPFDRESYMIDQHSGDIESLKEKIEEKNEEISRIHKARKDLEDKNQKLDIALKTRIEEITKLKTRIGKLETEKKGLEDKLRNVEGKLDRVEKEVEELDKAKLAHEEENINLREHLAIVSGEVESVKQDLAQTRNDNQNLKREVKDLQDIHQSYSHYCHWDLKKEGRCCPLHSQCRLICKHPCDWAS</sequence>
<name>A0A9W9ZMR6_9CNID</name>
<evidence type="ECO:0000313" key="3">
    <source>
        <dbReference type="Proteomes" id="UP001163046"/>
    </source>
</evidence>
<feature type="coiled-coil region" evidence="1">
    <location>
        <begin position="35"/>
        <end position="174"/>
    </location>
</feature>
<dbReference type="OrthoDB" id="5964730at2759"/>
<gene>
    <name evidence="2" type="ORF">OS493_021788</name>
</gene>
<dbReference type="Gene3D" id="1.10.287.1490">
    <property type="match status" value="1"/>
</dbReference>
<protein>
    <submittedName>
        <fullName evidence="2">Uncharacterized protein</fullName>
    </submittedName>
</protein>
<dbReference type="Proteomes" id="UP001163046">
    <property type="component" value="Unassembled WGS sequence"/>
</dbReference>
<dbReference type="EMBL" id="MU825887">
    <property type="protein sequence ID" value="KAJ7384381.1"/>
    <property type="molecule type" value="Genomic_DNA"/>
</dbReference>
<organism evidence="2 3">
    <name type="scientific">Desmophyllum pertusum</name>
    <dbReference type="NCBI Taxonomy" id="174260"/>
    <lineage>
        <taxon>Eukaryota</taxon>
        <taxon>Metazoa</taxon>
        <taxon>Cnidaria</taxon>
        <taxon>Anthozoa</taxon>
        <taxon>Hexacorallia</taxon>
        <taxon>Scleractinia</taxon>
        <taxon>Caryophylliina</taxon>
        <taxon>Caryophylliidae</taxon>
        <taxon>Desmophyllum</taxon>
    </lineage>
</organism>
<accession>A0A9W9ZMR6</accession>
<proteinExistence type="predicted"/>
<dbReference type="AlphaFoldDB" id="A0A9W9ZMR6"/>
<keyword evidence="3" id="KW-1185">Reference proteome</keyword>
<comment type="caution">
    <text evidence="2">The sequence shown here is derived from an EMBL/GenBank/DDBJ whole genome shotgun (WGS) entry which is preliminary data.</text>
</comment>
<reference evidence="2" key="1">
    <citation type="submission" date="2023-01" db="EMBL/GenBank/DDBJ databases">
        <title>Genome assembly of the deep-sea coral Lophelia pertusa.</title>
        <authorList>
            <person name="Herrera S."/>
            <person name="Cordes E."/>
        </authorList>
    </citation>
    <scope>NUCLEOTIDE SEQUENCE</scope>
    <source>
        <strain evidence="2">USNM1676648</strain>
        <tissue evidence="2">Polyp</tissue>
    </source>
</reference>
<evidence type="ECO:0000256" key="1">
    <source>
        <dbReference type="SAM" id="Coils"/>
    </source>
</evidence>